<protein>
    <submittedName>
        <fullName evidence="2">Uncharacterized protein</fullName>
    </submittedName>
</protein>
<reference evidence="2 3" key="1">
    <citation type="submission" date="2024-06" db="EMBL/GenBank/DDBJ databases">
        <title>Genomic Encyclopedia of Type Strains, Phase IV (KMG-IV): sequencing the most valuable type-strain genomes for metagenomic binning, comparative biology and taxonomic classification.</title>
        <authorList>
            <person name="Goeker M."/>
        </authorList>
    </citation>
    <scope>NUCLEOTIDE SEQUENCE [LARGE SCALE GENOMIC DNA]</scope>
    <source>
        <strain evidence="2 3">DSM 19730</strain>
    </source>
</reference>
<dbReference type="RefSeq" id="WP_354149955.1">
    <property type="nucleotide sequence ID" value="NZ_JBEPMN010000001.1"/>
</dbReference>
<sequence length="110" mass="12244">MWLFLSALVMLPLFLALVWVLSKLLSPFFSETSNRIYVAVSLAWIIAGAATVTLANYAFPKLGIKPYVIGIPPDCPPQLYFNPEKYEMGRDPLMEREAPPTLDGCPKPSL</sequence>
<keyword evidence="1" id="KW-0812">Transmembrane</keyword>
<accession>A0ABV2KG40</accession>
<keyword evidence="1" id="KW-1133">Transmembrane helix</keyword>
<feature type="transmembrane region" description="Helical" evidence="1">
    <location>
        <begin position="36"/>
        <end position="59"/>
    </location>
</feature>
<organism evidence="2 3">
    <name type="scientific">Aquamicrobium ahrensii</name>
    <dbReference type="NCBI Taxonomy" id="469551"/>
    <lineage>
        <taxon>Bacteria</taxon>
        <taxon>Pseudomonadati</taxon>
        <taxon>Pseudomonadota</taxon>
        <taxon>Alphaproteobacteria</taxon>
        <taxon>Hyphomicrobiales</taxon>
        <taxon>Phyllobacteriaceae</taxon>
        <taxon>Aquamicrobium</taxon>
    </lineage>
</organism>
<proteinExistence type="predicted"/>
<dbReference type="EMBL" id="JBEPMN010000001">
    <property type="protein sequence ID" value="MET3660044.1"/>
    <property type="molecule type" value="Genomic_DNA"/>
</dbReference>
<name>A0ABV2KG40_9HYPH</name>
<gene>
    <name evidence="2" type="ORF">ABID44_000344</name>
</gene>
<keyword evidence="3" id="KW-1185">Reference proteome</keyword>
<evidence type="ECO:0000256" key="1">
    <source>
        <dbReference type="SAM" id="Phobius"/>
    </source>
</evidence>
<keyword evidence="1" id="KW-0472">Membrane</keyword>
<comment type="caution">
    <text evidence="2">The sequence shown here is derived from an EMBL/GenBank/DDBJ whole genome shotgun (WGS) entry which is preliminary data.</text>
</comment>
<dbReference type="Proteomes" id="UP001549143">
    <property type="component" value="Unassembled WGS sequence"/>
</dbReference>
<evidence type="ECO:0000313" key="2">
    <source>
        <dbReference type="EMBL" id="MET3660044.1"/>
    </source>
</evidence>
<evidence type="ECO:0000313" key="3">
    <source>
        <dbReference type="Proteomes" id="UP001549143"/>
    </source>
</evidence>